<gene>
    <name evidence="5" type="ORF">ACFO0U_05705</name>
</gene>
<evidence type="ECO:0000313" key="5">
    <source>
        <dbReference type="EMBL" id="MFC4538272.1"/>
    </source>
</evidence>
<dbReference type="PANTHER" id="PTHR45138">
    <property type="entry name" value="REGULATORY COMPONENTS OF SENSORY TRANSDUCTION SYSTEM"/>
    <property type="match status" value="1"/>
</dbReference>
<dbReference type="SMART" id="SM00267">
    <property type="entry name" value="GGDEF"/>
    <property type="match status" value="1"/>
</dbReference>
<name>A0ABV9D014_9GAMM</name>
<comment type="caution">
    <text evidence="5">The sequence shown here is derived from an EMBL/GenBank/DDBJ whole genome shotgun (WGS) entry which is preliminary data.</text>
</comment>
<accession>A0ABV9D014</accession>
<dbReference type="Pfam" id="PF00990">
    <property type="entry name" value="GGDEF"/>
    <property type="match status" value="1"/>
</dbReference>
<keyword evidence="3" id="KW-1133">Transmembrane helix</keyword>
<feature type="transmembrane region" description="Helical" evidence="3">
    <location>
        <begin position="134"/>
        <end position="154"/>
    </location>
</feature>
<evidence type="ECO:0000256" key="1">
    <source>
        <dbReference type="ARBA" id="ARBA00012528"/>
    </source>
</evidence>
<evidence type="ECO:0000259" key="4">
    <source>
        <dbReference type="PROSITE" id="PS50887"/>
    </source>
</evidence>
<dbReference type="InterPro" id="IPR050469">
    <property type="entry name" value="Diguanylate_Cyclase"/>
</dbReference>
<feature type="transmembrane region" description="Helical" evidence="3">
    <location>
        <begin position="166"/>
        <end position="189"/>
    </location>
</feature>
<dbReference type="Proteomes" id="UP001596030">
    <property type="component" value="Unassembled WGS sequence"/>
</dbReference>
<protein>
    <recommendedName>
        <fullName evidence="1">diguanylate cyclase</fullName>
        <ecNumber evidence="1">2.7.7.65</ecNumber>
    </recommendedName>
</protein>
<comment type="catalytic activity">
    <reaction evidence="2">
        <text>2 GTP = 3',3'-c-di-GMP + 2 diphosphate</text>
        <dbReference type="Rhea" id="RHEA:24898"/>
        <dbReference type="ChEBI" id="CHEBI:33019"/>
        <dbReference type="ChEBI" id="CHEBI:37565"/>
        <dbReference type="ChEBI" id="CHEBI:58805"/>
        <dbReference type="EC" id="2.7.7.65"/>
    </reaction>
</comment>
<dbReference type="InterPro" id="IPR029787">
    <property type="entry name" value="Nucleotide_cyclase"/>
</dbReference>
<organism evidence="5 6">
    <name type="scientific">Chromohalobacter sarecensis</name>
    <dbReference type="NCBI Taxonomy" id="245294"/>
    <lineage>
        <taxon>Bacteria</taxon>
        <taxon>Pseudomonadati</taxon>
        <taxon>Pseudomonadota</taxon>
        <taxon>Gammaproteobacteria</taxon>
        <taxon>Oceanospirillales</taxon>
        <taxon>Halomonadaceae</taxon>
        <taxon>Chromohalobacter</taxon>
    </lineage>
</organism>
<dbReference type="PROSITE" id="PS50887">
    <property type="entry name" value="GGDEF"/>
    <property type="match status" value="1"/>
</dbReference>
<feature type="domain" description="GGDEF" evidence="4">
    <location>
        <begin position="227"/>
        <end position="359"/>
    </location>
</feature>
<dbReference type="PANTHER" id="PTHR45138:SF9">
    <property type="entry name" value="DIGUANYLATE CYCLASE DGCM-RELATED"/>
    <property type="match status" value="1"/>
</dbReference>
<proteinExistence type="predicted"/>
<feature type="transmembrane region" description="Helical" evidence="3">
    <location>
        <begin position="111"/>
        <end position="127"/>
    </location>
</feature>
<feature type="transmembrane region" description="Helical" evidence="3">
    <location>
        <begin position="61"/>
        <end position="77"/>
    </location>
</feature>
<keyword evidence="3" id="KW-0472">Membrane</keyword>
<sequence length="393" mass="42799">MPLRTYRLWGGRGASLPPYCPLPPEYRRYFDTFAHLYAMALVAYAGLMLPLFVWLGQPGPILIVLASVLMTLGARGLHHRGYMAWGATLLLSMMLLLIGEAIHLYGAGVGFEFYVSLALLVLHISAIPRGYKIVLSLLLLGVIGALLMSMHRGTPQVALPSATATWLLWVNLVLTGALFAGVLMGLEGVTERLERAYRREALHDMLTGALNRRAIVAIAERWQRSKRPFAVVLLDVDHFKPFNDLHGHATGDAALCHLVSCLRQGLRDGDMLGRYGGEEFMLLLPGASRSDAIAVAERVAAVVRDQPLVLPDKSLGMTVSQGLATQDEAATLSAIIALADKRLYAAKGAGRDRVMAWEAFEALSPMPTRCVVEGAEACPFEPPRRHDDSAVKA</sequence>
<dbReference type="InterPro" id="IPR000160">
    <property type="entry name" value="GGDEF_dom"/>
</dbReference>
<feature type="transmembrane region" description="Helical" evidence="3">
    <location>
        <begin position="84"/>
        <end position="105"/>
    </location>
</feature>
<evidence type="ECO:0000256" key="3">
    <source>
        <dbReference type="SAM" id="Phobius"/>
    </source>
</evidence>
<dbReference type="EMBL" id="JBHSEU010000010">
    <property type="protein sequence ID" value="MFC4538272.1"/>
    <property type="molecule type" value="Genomic_DNA"/>
</dbReference>
<dbReference type="CDD" id="cd01949">
    <property type="entry name" value="GGDEF"/>
    <property type="match status" value="1"/>
</dbReference>
<dbReference type="SUPFAM" id="SSF55073">
    <property type="entry name" value="Nucleotide cyclase"/>
    <property type="match status" value="1"/>
</dbReference>
<dbReference type="RefSeq" id="WP_246967637.1">
    <property type="nucleotide sequence ID" value="NZ_JAKGAN010000001.1"/>
</dbReference>
<keyword evidence="3" id="KW-0812">Transmembrane</keyword>
<dbReference type="InterPro" id="IPR043128">
    <property type="entry name" value="Rev_trsase/Diguanyl_cyclase"/>
</dbReference>
<feature type="transmembrane region" description="Helical" evidence="3">
    <location>
        <begin position="36"/>
        <end position="55"/>
    </location>
</feature>
<dbReference type="NCBIfam" id="TIGR00254">
    <property type="entry name" value="GGDEF"/>
    <property type="match status" value="1"/>
</dbReference>
<keyword evidence="6" id="KW-1185">Reference proteome</keyword>
<evidence type="ECO:0000256" key="2">
    <source>
        <dbReference type="ARBA" id="ARBA00034247"/>
    </source>
</evidence>
<dbReference type="Gene3D" id="3.30.70.270">
    <property type="match status" value="1"/>
</dbReference>
<evidence type="ECO:0000313" key="6">
    <source>
        <dbReference type="Proteomes" id="UP001596030"/>
    </source>
</evidence>
<reference evidence="6" key="1">
    <citation type="journal article" date="2019" name="Int. J. Syst. Evol. Microbiol.">
        <title>The Global Catalogue of Microorganisms (GCM) 10K type strain sequencing project: providing services to taxonomists for standard genome sequencing and annotation.</title>
        <authorList>
            <consortium name="The Broad Institute Genomics Platform"/>
            <consortium name="The Broad Institute Genome Sequencing Center for Infectious Disease"/>
            <person name="Wu L."/>
            <person name="Ma J."/>
        </authorList>
    </citation>
    <scope>NUCLEOTIDE SEQUENCE [LARGE SCALE GENOMIC DNA]</scope>
    <source>
        <strain evidence="6">CGMCC 1.12121</strain>
    </source>
</reference>
<dbReference type="EC" id="2.7.7.65" evidence="1"/>